<evidence type="ECO:0000313" key="4">
    <source>
        <dbReference type="Proteomes" id="UP001168478"/>
    </source>
</evidence>
<sequence length="63" mass="7110">MESTFIMRKTMFLASLTHTIPVNPVVFAGNLSVQAQKALMYDLTIVNIWNAIPIKISTRNMVE</sequence>
<accession>A0AAW7JFL8</accession>
<dbReference type="Proteomes" id="UP001168478">
    <property type="component" value="Unassembled WGS sequence"/>
</dbReference>
<dbReference type="RefSeq" id="WP_021994111.1">
    <property type="nucleotide sequence ID" value="NZ_CALUKV010000026.1"/>
</dbReference>
<dbReference type="EMBL" id="JAUEIE010000001">
    <property type="protein sequence ID" value="MDN0021579.1"/>
    <property type="molecule type" value="Genomic_DNA"/>
</dbReference>
<evidence type="ECO:0000313" key="2">
    <source>
        <dbReference type="EMBL" id="MDN0024075.1"/>
    </source>
</evidence>
<proteinExistence type="predicted"/>
<protein>
    <submittedName>
        <fullName evidence="2">Uncharacterized protein</fullName>
    </submittedName>
</protein>
<comment type="caution">
    <text evidence="2">The sequence shown here is derived from an EMBL/GenBank/DDBJ whole genome shotgun (WGS) entry which is preliminary data.</text>
</comment>
<keyword evidence="3" id="KW-1185">Reference proteome</keyword>
<name>A0AAW7JFL8_9BACT</name>
<reference evidence="2" key="1">
    <citation type="submission" date="2023-06" db="EMBL/GenBank/DDBJ databases">
        <authorList>
            <person name="Zeman M."/>
            <person name="Kubasova T."/>
            <person name="Jahodarova E."/>
            <person name="Nykrynova M."/>
            <person name="Rychlik I."/>
        </authorList>
    </citation>
    <scope>NUCLEOTIDE SEQUENCE</scope>
    <source>
        <strain evidence="2">ET15</strain>
        <strain evidence="1">ET37</strain>
    </source>
</reference>
<evidence type="ECO:0000313" key="3">
    <source>
        <dbReference type="Proteomes" id="UP001167831"/>
    </source>
</evidence>
<dbReference type="EMBL" id="JAUEIF010000001">
    <property type="protein sequence ID" value="MDN0024075.1"/>
    <property type="molecule type" value="Genomic_DNA"/>
</dbReference>
<reference evidence="2" key="2">
    <citation type="submission" date="2023-08" db="EMBL/GenBank/DDBJ databases">
        <title>Identification and characterization of horizontal gene transfer across gut microbiota members of farm animals based on homology search.</title>
        <authorList>
            <person name="Schwarzerova J."/>
            <person name="Nykrynova M."/>
            <person name="Jureckova K."/>
            <person name="Cejkova D."/>
            <person name="Rychlik I."/>
        </authorList>
    </citation>
    <scope>NUCLEOTIDE SEQUENCE</scope>
    <source>
        <strain evidence="2">ET15</strain>
        <strain evidence="1">ET37</strain>
    </source>
</reference>
<dbReference type="Proteomes" id="UP001167831">
    <property type="component" value="Unassembled WGS sequence"/>
</dbReference>
<dbReference type="AlphaFoldDB" id="A0AAW7JFL8"/>
<organism evidence="2 4">
    <name type="scientific">Leyella lascolaii</name>
    <dbReference type="NCBI Taxonomy" id="1776379"/>
    <lineage>
        <taxon>Bacteria</taxon>
        <taxon>Pseudomonadati</taxon>
        <taxon>Bacteroidota</taxon>
        <taxon>Bacteroidia</taxon>
        <taxon>Bacteroidales</taxon>
        <taxon>Prevotellaceae</taxon>
        <taxon>Leyella</taxon>
    </lineage>
</organism>
<gene>
    <name evidence="1" type="ORF">QVN81_00865</name>
    <name evidence="2" type="ORF">QVN84_00855</name>
</gene>
<evidence type="ECO:0000313" key="1">
    <source>
        <dbReference type="EMBL" id="MDN0021579.1"/>
    </source>
</evidence>